<keyword evidence="4" id="KW-1185">Reference proteome</keyword>
<evidence type="ECO:0000259" key="2">
    <source>
        <dbReference type="PROSITE" id="PS50181"/>
    </source>
</evidence>
<gene>
    <name evidence="3" type="ORF">TraAM80_04745</name>
</gene>
<feature type="compositionally biased region" description="Acidic residues" evidence="1">
    <location>
        <begin position="453"/>
        <end position="467"/>
    </location>
</feature>
<feature type="compositionally biased region" description="Low complexity" evidence="1">
    <location>
        <begin position="378"/>
        <end position="388"/>
    </location>
</feature>
<dbReference type="PROSITE" id="PS50181">
    <property type="entry name" value="FBOX"/>
    <property type="match status" value="1"/>
</dbReference>
<dbReference type="RefSeq" id="XP_029238522.1">
    <property type="nucleotide sequence ID" value="XM_029381660.1"/>
</dbReference>
<dbReference type="InterPro" id="IPR001810">
    <property type="entry name" value="F-box_dom"/>
</dbReference>
<evidence type="ECO:0000313" key="4">
    <source>
        <dbReference type="Proteomes" id="UP000283634"/>
    </source>
</evidence>
<feature type="region of interest" description="Disordered" evidence="1">
    <location>
        <begin position="347"/>
        <end position="397"/>
    </location>
</feature>
<feature type="domain" description="F-box" evidence="2">
    <location>
        <begin position="95"/>
        <end position="143"/>
    </location>
</feature>
<dbReference type="InterPro" id="IPR036047">
    <property type="entry name" value="F-box-like_dom_sf"/>
</dbReference>
<sequence length="767" mass="83270">MGGVSTPSSTDSGSVCGATAAAEASATDGSQGGRCVCSCHSESGRDERQARGPVVCRTSQSLTLYTASFNCGVSDVIHVEAGHACHAAAPSHMCHCSVDNLPVSVLDVVFTFLQTEGLCTVLGVSHSFYRAVSESDRTAWRAACLSLWRGKQGLAGVADMWAATEESCRREELEVIALQQQMLIDAHTSDNAAATMLEWTMLQGGEAKSEARDKKIWKRAHHNPQQLPPPCWTGRACKSEPASITTIASDSDSIVTGVRSASQQLWSRVPLPSTPTYKAIMSMTNSPQLPASLISPVRRRSVLPMSEVADATNKPAAHTTKLYWWQLGPDERQRHLYRIQQGARRLQLQSQQMQQSNRLPRRDEEGSQLLDEDNDEVSTTITTTTSRTCKAEPMTTPRRQGFCAESLALPPRRESGSTNSGPPLPLALPSACVLTADRRRLQRSFERETGDASVEDAEDSVGDLGDIDDYDDYEAAKKRDSNPYQEFEEEMALTHSLSVLQYAQQKALHRASSVGRLRQEGNDVDDDEEDLQLPVSWKFAYYTSLRDARRQWLTKQELVEATWYVCFRATGKTHPATFAADSTLIIHPAVHAPAGTNIPTSPGGNGGSGAAISPFLYQLMRGGTELVVHNFPPLKVHRRSVLPSAAATNKVGDATSSTTTAATPVPPQPANAGGSASNEGAAERAFLAEPDATLRRLMPKEEEDIYAGGEDAGDVETPAVTRPAQNGVPSADWGWVMQNFFVKIFSVGIPVPSYIHQLRRTCAPRPP</sequence>
<dbReference type="AlphaFoldDB" id="A0A3R7KC63"/>
<feature type="compositionally biased region" description="Low complexity" evidence="1">
    <location>
        <begin position="347"/>
        <end position="356"/>
    </location>
</feature>
<evidence type="ECO:0000313" key="3">
    <source>
        <dbReference type="EMBL" id="RNF05173.1"/>
    </source>
</evidence>
<accession>A0A3R7KC63</accession>
<dbReference type="OMA" id="FDNDWGW"/>
<protein>
    <recommendedName>
        <fullName evidence="2">F-box domain-containing protein</fullName>
    </recommendedName>
</protein>
<dbReference type="SUPFAM" id="SSF81383">
    <property type="entry name" value="F-box domain"/>
    <property type="match status" value="1"/>
</dbReference>
<evidence type="ECO:0000256" key="1">
    <source>
        <dbReference type="SAM" id="MobiDB-lite"/>
    </source>
</evidence>
<feature type="region of interest" description="Disordered" evidence="1">
    <location>
        <begin position="647"/>
        <end position="680"/>
    </location>
</feature>
<dbReference type="VEuPathDB" id="TriTrypDB:TRSC58_02687"/>
<feature type="region of interest" description="Disordered" evidence="1">
    <location>
        <begin position="445"/>
        <end position="467"/>
    </location>
</feature>
<dbReference type="Proteomes" id="UP000283634">
    <property type="component" value="Unassembled WGS sequence"/>
</dbReference>
<feature type="compositionally biased region" description="Low complexity" evidence="1">
    <location>
        <begin position="670"/>
        <end position="680"/>
    </location>
</feature>
<dbReference type="OrthoDB" id="2398163at2759"/>
<comment type="caution">
    <text evidence="3">The sequence shown here is derived from an EMBL/GenBank/DDBJ whole genome shotgun (WGS) entry which is preliminary data.</text>
</comment>
<organism evidence="3 4">
    <name type="scientific">Trypanosoma rangeli</name>
    <dbReference type="NCBI Taxonomy" id="5698"/>
    <lineage>
        <taxon>Eukaryota</taxon>
        <taxon>Discoba</taxon>
        <taxon>Euglenozoa</taxon>
        <taxon>Kinetoplastea</taxon>
        <taxon>Metakinetoplastina</taxon>
        <taxon>Trypanosomatida</taxon>
        <taxon>Trypanosomatidae</taxon>
        <taxon>Trypanosoma</taxon>
        <taxon>Herpetosoma</taxon>
    </lineage>
</organism>
<proteinExistence type="predicted"/>
<reference evidence="3 4" key="1">
    <citation type="journal article" date="2018" name="BMC Genomics">
        <title>Genomic comparison of Trypanosoma conorhini and Trypanosoma rangeli to Trypanosoma cruzi strains of high and low virulence.</title>
        <authorList>
            <person name="Bradwell K.R."/>
            <person name="Koparde V.N."/>
            <person name="Matveyev A.V."/>
            <person name="Serrano M.G."/>
            <person name="Alves J.M."/>
            <person name="Parikh H."/>
            <person name="Huang B."/>
            <person name="Lee V."/>
            <person name="Espinosa-Alvarez O."/>
            <person name="Ortiz P.A."/>
            <person name="Costa-Martins A.G."/>
            <person name="Teixeira M.M."/>
            <person name="Buck G.A."/>
        </authorList>
    </citation>
    <scope>NUCLEOTIDE SEQUENCE [LARGE SCALE GENOMIC DNA]</scope>
    <source>
        <strain evidence="3 4">AM80</strain>
    </source>
</reference>
<dbReference type="EMBL" id="MKGL01000141">
    <property type="protein sequence ID" value="RNF05173.1"/>
    <property type="molecule type" value="Genomic_DNA"/>
</dbReference>
<name>A0A3R7KC63_TRYRA</name>
<dbReference type="GeneID" id="40328678"/>
<feature type="compositionally biased region" description="Low complexity" evidence="1">
    <location>
        <begin position="654"/>
        <end position="663"/>
    </location>
</feature>